<comment type="caution">
    <text evidence="9">The sequence shown here is derived from an EMBL/GenBank/DDBJ whole genome shotgun (WGS) entry which is preliminary data.</text>
</comment>
<evidence type="ECO:0000256" key="2">
    <source>
        <dbReference type="ARBA" id="ARBA00022475"/>
    </source>
</evidence>
<dbReference type="Proteomes" id="UP001172083">
    <property type="component" value="Unassembled WGS sequence"/>
</dbReference>
<dbReference type="EMBL" id="JAUJEB010000010">
    <property type="protein sequence ID" value="MDN5216764.1"/>
    <property type="molecule type" value="Genomic_DNA"/>
</dbReference>
<evidence type="ECO:0000256" key="6">
    <source>
        <dbReference type="SAM" id="Phobius"/>
    </source>
</evidence>
<keyword evidence="2" id="KW-1003">Cell membrane</keyword>
<dbReference type="PROSITE" id="PS51257">
    <property type="entry name" value="PROKAR_LIPOPROTEIN"/>
    <property type="match status" value="1"/>
</dbReference>
<sequence>MLRNYFNTAIRNILKNKIFSVINVVGLSIGMAACLLILHYINYEKSYEHFHQRSDQLYRVTVDSYNGAELVVQDAETHPVLGPELKEKFPEVLDFVRMHDDELVKIKVGDKLYKETRLYFADPSAFDLFSIEVLEGDPKAAFHIPFKIALSRNLAALYFGSTDIVGKTIQLPNEGELVDVEIVGVYENLPPNTHLKFNALVSFSTLKKSGYDPGWNGNNEFTYLLMQKGTDLQAFNDKLVKYSAALNDKIENSIFVAEPMNDIHLYSNKTYEPETNGDARTIYFLLVVAFFIIVIAWVNYLNLSTARSAERAKEVGVRKVVGSSRLNLIWQFLLESAVINVAAMILTLIVVQISLPYFIELSGQPLPRFIFTGFSIWVIIALLIVGTALSGLYPAMALSAFQPVAVIKGKLKSSNHGFWLRRGLVVFQFIITVILIAGTFAVFQQLNFLRSRDLGMKIDEILVVEAPLTIDNDSINQQRMSVLKSQWRQRSEVQNISNSGSVPGLAHKYLNSTTGVSITGVNSDQNHHTFYHFGIDASFIETLGLGLVEGRNFTDKEKNSNQLILNEEAARLLGFENAADAVGKKINFGKTETVIGVIKNYHHHYLKLSVAPIIYWYKPNGYFTCLDINTNDIHATLNAVKTDFEKVFPNSTFTYFFLDEKFNQQYAADVRFGKVFGLFATLAIFIACLGLFGLSSFTALQRTKEIGIRKVLGASVPGILVLLSRDYLKLLLIAIVVAVPLANYLIIEWLNNFAIKINVQWWLLALPCVLVAAVAILSVSSQSIRAATINPVDSLKHE</sequence>
<evidence type="ECO:0000256" key="1">
    <source>
        <dbReference type="ARBA" id="ARBA00004651"/>
    </source>
</evidence>
<keyword evidence="5 6" id="KW-0472">Membrane</keyword>
<dbReference type="RefSeq" id="WP_346762101.1">
    <property type="nucleotide sequence ID" value="NZ_JAUJEB010000010.1"/>
</dbReference>
<dbReference type="InterPro" id="IPR050250">
    <property type="entry name" value="Macrolide_Exporter_MacB"/>
</dbReference>
<feature type="transmembrane region" description="Helical" evidence="6">
    <location>
        <begin position="759"/>
        <end position="779"/>
    </location>
</feature>
<dbReference type="PANTHER" id="PTHR30572">
    <property type="entry name" value="MEMBRANE COMPONENT OF TRANSPORTER-RELATED"/>
    <property type="match status" value="1"/>
</dbReference>
<evidence type="ECO:0000256" key="3">
    <source>
        <dbReference type="ARBA" id="ARBA00022692"/>
    </source>
</evidence>
<feature type="domain" description="ABC3 transporter permease C-terminal" evidence="7">
    <location>
        <begin position="287"/>
        <end position="402"/>
    </location>
</feature>
<keyword evidence="10" id="KW-1185">Reference proteome</keyword>
<evidence type="ECO:0000259" key="8">
    <source>
        <dbReference type="Pfam" id="PF12704"/>
    </source>
</evidence>
<dbReference type="InterPro" id="IPR025857">
    <property type="entry name" value="MacB_PCD"/>
</dbReference>
<dbReference type="PANTHER" id="PTHR30572:SF18">
    <property type="entry name" value="ABC-TYPE MACROLIDE FAMILY EXPORT SYSTEM PERMEASE COMPONENT 2"/>
    <property type="match status" value="1"/>
</dbReference>
<feature type="transmembrane region" description="Helical" evidence="6">
    <location>
        <begin position="727"/>
        <end position="747"/>
    </location>
</feature>
<feature type="transmembrane region" description="Helical" evidence="6">
    <location>
        <begin position="282"/>
        <end position="303"/>
    </location>
</feature>
<evidence type="ECO:0000259" key="7">
    <source>
        <dbReference type="Pfam" id="PF02687"/>
    </source>
</evidence>
<dbReference type="Pfam" id="PF12704">
    <property type="entry name" value="MacB_PCD"/>
    <property type="match status" value="2"/>
</dbReference>
<feature type="domain" description="MacB-like periplasmic core" evidence="8">
    <location>
        <begin position="508"/>
        <end position="600"/>
    </location>
</feature>
<feature type="domain" description="MacB-like periplasmic core" evidence="8">
    <location>
        <begin position="20"/>
        <end position="241"/>
    </location>
</feature>
<feature type="transmembrane region" description="Helical" evidence="6">
    <location>
        <begin position="675"/>
        <end position="700"/>
    </location>
</feature>
<keyword evidence="3 6" id="KW-0812">Transmembrane</keyword>
<evidence type="ECO:0000256" key="4">
    <source>
        <dbReference type="ARBA" id="ARBA00022989"/>
    </source>
</evidence>
<dbReference type="InterPro" id="IPR003838">
    <property type="entry name" value="ABC3_permease_C"/>
</dbReference>
<feature type="domain" description="ABC3 transporter permease C-terminal" evidence="7">
    <location>
        <begin position="678"/>
        <end position="791"/>
    </location>
</feature>
<keyword evidence="4 6" id="KW-1133">Transmembrane helix</keyword>
<reference evidence="9" key="1">
    <citation type="submission" date="2023-06" db="EMBL/GenBank/DDBJ databases">
        <title>Genomic of Agaribacillus aureum.</title>
        <authorList>
            <person name="Wang G."/>
        </authorList>
    </citation>
    <scope>NUCLEOTIDE SEQUENCE</scope>
    <source>
        <strain evidence="9">BMA12</strain>
    </source>
</reference>
<comment type="subcellular location">
    <subcellularLocation>
        <location evidence="1">Cell membrane</location>
        <topology evidence="1">Multi-pass membrane protein</topology>
    </subcellularLocation>
</comment>
<organism evidence="9 10">
    <name type="scientific">Agaribacillus aureus</name>
    <dbReference type="NCBI Taxonomy" id="3051825"/>
    <lineage>
        <taxon>Bacteria</taxon>
        <taxon>Pseudomonadati</taxon>
        <taxon>Bacteroidota</taxon>
        <taxon>Cytophagia</taxon>
        <taxon>Cytophagales</taxon>
        <taxon>Splendidivirgaceae</taxon>
        <taxon>Agaribacillus</taxon>
    </lineage>
</organism>
<evidence type="ECO:0000256" key="5">
    <source>
        <dbReference type="ARBA" id="ARBA00023136"/>
    </source>
</evidence>
<gene>
    <name evidence="9" type="ORF">QQ020_32135</name>
</gene>
<name>A0ABT8LG41_9BACT</name>
<proteinExistence type="predicted"/>
<feature type="transmembrane region" description="Helical" evidence="6">
    <location>
        <begin position="419"/>
        <end position="443"/>
    </location>
</feature>
<feature type="transmembrane region" description="Helical" evidence="6">
    <location>
        <begin position="328"/>
        <end position="354"/>
    </location>
</feature>
<evidence type="ECO:0000313" key="10">
    <source>
        <dbReference type="Proteomes" id="UP001172083"/>
    </source>
</evidence>
<evidence type="ECO:0000313" key="9">
    <source>
        <dbReference type="EMBL" id="MDN5216764.1"/>
    </source>
</evidence>
<feature type="transmembrane region" description="Helical" evidence="6">
    <location>
        <begin position="21"/>
        <end position="41"/>
    </location>
</feature>
<protein>
    <submittedName>
        <fullName evidence="9">ABC transporter permease</fullName>
    </submittedName>
</protein>
<accession>A0ABT8LG41</accession>
<dbReference type="Pfam" id="PF02687">
    <property type="entry name" value="FtsX"/>
    <property type="match status" value="2"/>
</dbReference>
<feature type="transmembrane region" description="Helical" evidence="6">
    <location>
        <begin position="374"/>
        <end position="398"/>
    </location>
</feature>